<evidence type="ECO:0000313" key="2">
    <source>
        <dbReference type="Proteomes" id="UP000187417"/>
    </source>
</evidence>
<dbReference type="STRING" id="28117.BHV66_07455"/>
<evidence type="ECO:0008006" key="3">
    <source>
        <dbReference type="Google" id="ProtNLM"/>
    </source>
</evidence>
<protein>
    <recommendedName>
        <fullName evidence="3">DUF1573 domain-containing protein</fullName>
    </recommendedName>
</protein>
<dbReference type="Pfam" id="PF07610">
    <property type="entry name" value="DUF1573"/>
    <property type="match status" value="1"/>
</dbReference>
<dbReference type="Gene3D" id="2.60.40.10">
    <property type="entry name" value="Immunoglobulins"/>
    <property type="match status" value="1"/>
</dbReference>
<dbReference type="InterPro" id="IPR011467">
    <property type="entry name" value="DUF1573"/>
</dbReference>
<dbReference type="PROSITE" id="PS51257">
    <property type="entry name" value="PROKAR_LIPOPROTEIN"/>
    <property type="match status" value="1"/>
</dbReference>
<dbReference type="AlphaFoldDB" id="A0A1Q6F4V9"/>
<dbReference type="GeneID" id="73802363"/>
<proteinExistence type="predicted"/>
<dbReference type="Proteomes" id="UP000187417">
    <property type="component" value="Unassembled WGS sequence"/>
</dbReference>
<comment type="caution">
    <text evidence="1">The sequence shown here is derived from an EMBL/GenBank/DDBJ whole genome shotgun (WGS) entry which is preliminary data.</text>
</comment>
<organism evidence="1 2">
    <name type="scientific">Alistipes putredinis</name>
    <dbReference type="NCBI Taxonomy" id="28117"/>
    <lineage>
        <taxon>Bacteria</taxon>
        <taxon>Pseudomonadati</taxon>
        <taxon>Bacteroidota</taxon>
        <taxon>Bacteroidia</taxon>
        <taxon>Bacteroidales</taxon>
        <taxon>Rikenellaceae</taxon>
        <taxon>Alistipes</taxon>
    </lineage>
</organism>
<name>A0A1Q6F4V9_9BACT</name>
<sequence>MMRHIFCILLVALVIGCQSRRTSSVQSGPTLEISDETLTEGTSDTIRFGRLHSGETGIKRFRLQNTSSRTWVVTRYEVSCECVTPEFDRRPLKPGEEIPFSVRFDSRGEHGWQMKLLKLYASGSEEPLRIYIEAVVD</sequence>
<gene>
    <name evidence="1" type="ORF">BHV66_07455</name>
</gene>
<evidence type="ECO:0000313" key="1">
    <source>
        <dbReference type="EMBL" id="OKY93911.1"/>
    </source>
</evidence>
<accession>A0A1Q6F4V9</accession>
<dbReference type="InterPro" id="IPR013783">
    <property type="entry name" value="Ig-like_fold"/>
</dbReference>
<dbReference type="EMBL" id="MNQH01000031">
    <property type="protein sequence ID" value="OKY93911.1"/>
    <property type="molecule type" value="Genomic_DNA"/>
</dbReference>
<reference evidence="1 2" key="1">
    <citation type="journal article" date="2016" name="Nat. Biotechnol.">
        <title>Measurement of bacterial replication rates in microbial communities.</title>
        <authorList>
            <person name="Brown C.T."/>
            <person name="Olm M.R."/>
            <person name="Thomas B.C."/>
            <person name="Banfield J.F."/>
        </authorList>
    </citation>
    <scope>NUCLEOTIDE SEQUENCE [LARGE SCALE GENOMIC DNA]</scope>
    <source>
        <strain evidence="1">CAG:67_53_122</strain>
    </source>
</reference>
<dbReference type="RefSeq" id="WP_004327830.1">
    <property type="nucleotide sequence ID" value="NZ_BAAFKT010000006.1"/>
</dbReference>